<dbReference type="Pfam" id="PF00107">
    <property type="entry name" value="ADH_zinc_N"/>
    <property type="match status" value="1"/>
</dbReference>
<organism evidence="2 3">
    <name type="scientific">Ephemerocybe angulata</name>
    <dbReference type="NCBI Taxonomy" id="980116"/>
    <lineage>
        <taxon>Eukaryota</taxon>
        <taxon>Fungi</taxon>
        <taxon>Dikarya</taxon>
        <taxon>Basidiomycota</taxon>
        <taxon>Agaricomycotina</taxon>
        <taxon>Agaricomycetes</taxon>
        <taxon>Agaricomycetidae</taxon>
        <taxon>Agaricales</taxon>
        <taxon>Agaricineae</taxon>
        <taxon>Psathyrellaceae</taxon>
        <taxon>Ephemerocybe</taxon>
    </lineage>
</organism>
<dbReference type="Proteomes" id="UP000521943">
    <property type="component" value="Unassembled WGS sequence"/>
</dbReference>
<dbReference type="GO" id="GO:0016651">
    <property type="term" value="F:oxidoreductase activity, acting on NAD(P)H"/>
    <property type="evidence" value="ECO:0007669"/>
    <property type="project" value="InterPro"/>
</dbReference>
<dbReference type="Pfam" id="PF08240">
    <property type="entry name" value="ADH_N"/>
    <property type="match status" value="1"/>
</dbReference>
<dbReference type="SMART" id="SM00829">
    <property type="entry name" value="PKS_ER"/>
    <property type="match status" value="1"/>
</dbReference>
<dbReference type="InterPro" id="IPR036291">
    <property type="entry name" value="NAD(P)-bd_dom_sf"/>
</dbReference>
<sequence>MAPTHHKALIQEKKGGDLVLATFSVPEPKADEVLVKSTGKSRRAAYFITQYPTVLGIDIAGEVVKLGEAVADSQFAVGDRVVFPGIYNQVGNTGFQEYSASGLVTLAKIPANISYEEASSLPVGLTTAYTGLYNVSPHGLGFNSLPKPGAKGKYSGTPIVIIGGSSSVGQYTIQLAKLSGFSPIITTSSLKHETYLKSLGATHVLDRNTPLTQESLKGITDSPIQSVYDAISDADTQKAGLDLLAPGGQIVVVQYPQPSLKERAQQESKSFLAVTGGKLAHNIPLLKELFEHLTTLLEGGDIKPNRVEVLPGGLNGIVTGLKRLEEQKVSGIKLVARPAGYALTAFHLSNSNT</sequence>
<evidence type="ECO:0000313" key="2">
    <source>
        <dbReference type="EMBL" id="KAF6755397.1"/>
    </source>
</evidence>
<dbReference type="PANTHER" id="PTHR45348">
    <property type="entry name" value="HYPOTHETICAL OXIDOREDUCTASE (EUROFUNG)"/>
    <property type="match status" value="1"/>
</dbReference>
<proteinExistence type="predicted"/>
<accession>A0A8H6HZZ8</accession>
<evidence type="ECO:0000259" key="1">
    <source>
        <dbReference type="SMART" id="SM00829"/>
    </source>
</evidence>
<dbReference type="PANTHER" id="PTHR45348:SF2">
    <property type="entry name" value="ZINC-TYPE ALCOHOL DEHYDROGENASE-LIKE PROTEIN C2E1P3.01"/>
    <property type="match status" value="1"/>
</dbReference>
<dbReference type="OrthoDB" id="3233595at2759"/>
<dbReference type="InterPro" id="IPR020843">
    <property type="entry name" value="ER"/>
</dbReference>
<dbReference type="EMBL" id="JACGCI010000030">
    <property type="protein sequence ID" value="KAF6755397.1"/>
    <property type="molecule type" value="Genomic_DNA"/>
</dbReference>
<dbReference type="Gene3D" id="3.90.180.10">
    <property type="entry name" value="Medium-chain alcohol dehydrogenases, catalytic domain"/>
    <property type="match status" value="1"/>
</dbReference>
<keyword evidence="3" id="KW-1185">Reference proteome</keyword>
<dbReference type="AlphaFoldDB" id="A0A8H6HZZ8"/>
<evidence type="ECO:0000313" key="3">
    <source>
        <dbReference type="Proteomes" id="UP000521943"/>
    </source>
</evidence>
<dbReference type="SUPFAM" id="SSF51735">
    <property type="entry name" value="NAD(P)-binding Rossmann-fold domains"/>
    <property type="match status" value="1"/>
</dbReference>
<feature type="domain" description="Enoyl reductase (ER)" evidence="1">
    <location>
        <begin position="15"/>
        <end position="336"/>
    </location>
</feature>
<dbReference type="SUPFAM" id="SSF50129">
    <property type="entry name" value="GroES-like"/>
    <property type="match status" value="1"/>
</dbReference>
<gene>
    <name evidence="2" type="ORF">DFP72DRAFT_990105</name>
</gene>
<dbReference type="Gene3D" id="3.40.50.720">
    <property type="entry name" value="NAD(P)-binding Rossmann-like Domain"/>
    <property type="match status" value="1"/>
</dbReference>
<dbReference type="CDD" id="cd08249">
    <property type="entry name" value="enoyl_reductase_like"/>
    <property type="match status" value="1"/>
</dbReference>
<dbReference type="InterPro" id="IPR011032">
    <property type="entry name" value="GroES-like_sf"/>
</dbReference>
<dbReference type="InterPro" id="IPR013154">
    <property type="entry name" value="ADH-like_N"/>
</dbReference>
<protein>
    <submittedName>
        <fullName evidence="2">Chaperonin 10-like protein</fullName>
    </submittedName>
</protein>
<dbReference type="InterPro" id="IPR013149">
    <property type="entry name" value="ADH-like_C"/>
</dbReference>
<dbReference type="InterPro" id="IPR047122">
    <property type="entry name" value="Trans-enoyl_RdTase-like"/>
</dbReference>
<comment type="caution">
    <text evidence="2">The sequence shown here is derived from an EMBL/GenBank/DDBJ whole genome shotgun (WGS) entry which is preliminary data.</text>
</comment>
<name>A0A8H6HZZ8_9AGAR</name>
<reference evidence="2 3" key="1">
    <citation type="submission" date="2020-07" db="EMBL/GenBank/DDBJ databases">
        <title>Comparative genomics of pyrophilous fungi reveals a link between fire events and developmental genes.</title>
        <authorList>
            <consortium name="DOE Joint Genome Institute"/>
            <person name="Steindorff A.S."/>
            <person name="Carver A."/>
            <person name="Calhoun S."/>
            <person name="Stillman K."/>
            <person name="Liu H."/>
            <person name="Lipzen A."/>
            <person name="Pangilinan J."/>
            <person name="Labutti K."/>
            <person name="Bruns T.D."/>
            <person name="Grigoriev I.V."/>
        </authorList>
    </citation>
    <scope>NUCLEOTIDE SEQUENCE [LARGE SCALE GENOMIC DNA]</scope>
    <source>
        <strain evidence="2 3">CBS 144469</strain>
    </source>
</reference>